<evidence type="ECO:0000256" key="3">
    <source>
        <dbReference type="ARBA" id="ARBA00022723"/>
    </source>
</evidence>
<evidence type="ECO:0008006" key="8">
    <source>
        <dbReference type="Google" id="ProtNLM"/>
    </source>
</evidence>
<comment type="caution">
    <text evidence="6">The sequence shown here is derived from an EMBL/GenBank/DDBJ whole genome shotgun (WGS) entry which is preliminary data.</text>
</comment>
<reference evidence="6 7" key="1">
    <citation type="submission" date="2019-12" db="EMBL/GenBank/DDBJ databases">
        <title>Whole-genome analyses of novel actinobacteria.</title>
        <authorList>
            <person name="Sahin N."/>
            <person name="Saygin H."/>
        </authorList>
    </citation>
    <scope>NUCLEOTIDE SEQUENCE [LARGE SCALE GENOMIC DNA]</scope>
    <source>
        <strain evidence="6 7">KC615</strain>
    </source>
</reference>
<keyword evidence="7" id="KW-1185">Reference proteome</keyword>
<dbReference type="InterPro" id="IPR012292">
    <property type="entry name" value="Globin/Proto"/>
</dbReference>
<evidence type="ECO:0000256" key="5">
    <source>
        <dbReference type="PIRSR" id="PIRSR601486-1"/>
    </source>
</evidence>
<keyword evidence="3 5" id="KW-0479">Metal-binding</keyword>
<dbReference type="InterPro" id="IPR001486">
    <property type="entry name" value="Hemoglobin_trunc"/>
</dbReference>
<dbReference type="Pfam" id="PF01152">
    <property type="entry name" value="Bac_globin"/>
    <property type="match status" value="1"/>
</dbReference>
<accession>A0A6I4VWA3</accession>
<dbReference type="EMBL" id="WUUL01000007">
    <property type="protein sequence ID" value="MXQ54365.1"/>
    <property type="molecule type" value="Genomic_DNA"/>
</dbReference>
<evidence type="ECO:0000256" key="4">
    <source>
        <dbReference type="ARBA" id="ARBA00023004"/>
    </source>
</evidence>
<keyword evidence="2 5" id="KW-0349">Heme</keyword>
<evidence type="ECO:0000256" key="2">
    <source>
        <dbReference type="ARBA" id="ARBA00022617"/>
    </source>
</evidence>
<evidence type="ECO:0000313" key="6">
    <source>
        <dbReference type="EMBL" id="MXQ54365.1"/>
    </source>
</evidence>
<dbReference type="GO" id="GO:0019825">
    <property type="term" value="F:oxygen binding"/>
    <property type="evidence" value="ECO:0007669"/>
    <property type="project" value="InterPro"/>
</dbReference>
<dbReference type="RefSeq" id="WP_160801723.1">
    <property type="nucleotide sequence ID" value="NZ_WUUL01000007.1"/>
</dbReference>
<name>A0A6I4VWA3_9BACL</name>
<dbReference type="GO" id="GO:0020037">
    <property type="term" value="F:heme binding"/>
    <property type="evidence" value="ECO:0007669"/>
    <property type="project" value="InterPro"/>
</dbReference>
<proteinExistence type="predicted"/>
<dbReference type="GO" id="GO:0046872">
    <property type="term" value="F:metal ion binding"/>
    <property type="evidence" value="ECO:0007669"/>
    <property type="project" value="UniProtKB-KW"/>
</dbReference>
<dbReference type="Gene3D" id="1.10.490.10">
    <property type="entry name" value="Globins"/>
    <property type="match status" value="1"/>
</dbReference>
<sequence length="121" mass="14067">MEDESIYDSFGGEKTIAAIVHEFHHLLVTDEKLAHYFQDVNLNHLRIGQMTLLIIYLFGGPNRYHGKNMREIHKGLYISSEAYERAVTHFKKAMKKYNTPIRLMAKVEALLRGVKPHIVMK</sequence>
<organism evidence="6 7">
    <name type="scientific">Shimazuella alba</name>
    <dbReference type="NCBI Taxonomy" id="2690964"/>
    <lineage>
        <taxon>Bacteria</taxon>
        <taxon>Bacillati</taxon>
        <taxon>Bacillota</taxon>
        <taxon>Bacilli</taxon>
        <taxon>Bacillales</taxon>
        <taxon>Thermoactinomycetaceae</taxon>
        <taxon>Shimazuella</taxon>
    </lineage>
</organism>
<evidence type="ECO:0000313" key="7">
    <source>
        <dbReference type="Proteomes" id="UP000430692"/>
    </source>
</evidence>
<dbReference type="AlphaFoldDB" id="A0A6I4VWA3"/>
<dbReference type="CDD" id="cd00454">
    <property type="entry name" value="TrHb1_N"/>
    <property type="match status" value="1"/>
</dbReference>
<evidence type="ECO:0000256" key="1">
    <source>
        <dbReference type="ARBA" id="ARBA00022448"/>
    </source>
</evidence>
<dbReference type="SUPFAM" id="SSF46458">
    <property type="entry name" value="Globin-like"/>
    <property type="match status" value="1"/>
</dbReference>
<dbReference type="Proteomes" id="UP000430692">
    <property type="component" value="Unassembled WGS sequence"/>
</dbReference>
<protein>
    <recommendedName>
        <fullName evidence="8">Group 1 truncated hemoglobin</fullName>
    </recommendedName>
</protein>
<feature type="binding site" description="distal binding residue" evidence="5">
    <location>
        <position position="73"/>
    </location>
    <ligand>
        <name>heme</name>
        <dbReference type="ChEBI" id="CHEBI:30413"/>
    </ligand>
    <ligandPart>
        <name>Fe</name>
        <dbReference type="ChEBI" id="CHEBI:18248"/>
    </ligandPart>
</feature>
<keyword evidence="4 5" id="KW-0408">Iron</keyword>
<dbReference type="InterPro" id="IPR009050">
    <property type="entry name" value="Globin-like_sf"/>
</dbReference>
<gene>
    <name evidence="6" type="ORF">GSM42_11710</name>
</gene>
<keyword evidence="1" id="KW-0813">Transport</keyword>